<organism evidence="1 2">
    <name type="scientific">Sinomicrobium oceani</name>
    <dbReference type="NCBI Taxonomy" id="1150368"/>
    <lineage>
        <taxon>Bacteria</taxon>
        <taxon>Pseudomonadati</taxon>
        <taxon>Bacteroidota</taxon>
        <taxon>Flavobacteriia</taxon>
        <taxon>Flavobacteriales</taxon>
        <taxon>Flavobacteriaceae</taxon>
        <taxon>Sinomicrobium</taxon>
    </lineage>
</organism>
<dbReference type="AlphaFoldDB" id="A0A1K1MQC8"/>
<dbReference type="Proteomes" id="UP000182248">
    <property type="component" value="Unassembled WGS sequence"/>
</dbReference>
<dbReference type="STRING" id="1150368.SAMN02927921_00726"/>
<reference evidence="1 2" key="1">
    <citation type="submission" date="2016-11" db="EMBL/GenBank/DDBJ databases">
        <authorList>
            <person name="Jaros S."/>
            <person name="Januszkiewicz K."/>
            <person name="Wedrychowicz H."/>
        </authorList>
    </citation>
    <scope>NUCLEOTIDE SEQUENCE [LARGE SCALE GENOMIC DNA]</scope>
    <source>
        <strain evidence="1 2">CGMCC 1.12145</strain>
    </source>
</reference>
<proteinExistence type="predicted"/>
<keyword evidence="2" id="KW-1185">Reference proteome</keyword>
<evidence type="ECO:0008006" key="3">
    <source>
        <dbReference type="Google" id="ProtNLM"/>
    </source>
</evidence>
<name>A0A1K1MQC8_9FLAO</name>
<dbReference type="EMBL" id="FPJE01000003">
    <property type="protein sequence ID" value="SFW25335.1"/>
    <property type="molecule type" value="Genomic_DNA"/>
</dbReference>
<evidence type="ECO:0000313" key="2">
    <source>
        <dbReference type="Proteomes" id="UP000182248"/>
    </source>
</evidence>
<protein>
    <recommendedName>
        <fullName evidence="3">SdiA-regulated</fullName>
    </recommendedName>
</protein>
<gene>
    <name evidence="1" type="ORF">SAMN02927921_00726</name>
</gene>
<dbReference type="RefSeq" id="WP_072316154.1">
    <property type="nucleotide sequence ID" value="NZ_FPJE01000003.1"/>
</dbReference>
<dbReference type="SUPFAM" id="SSF82171">
    <property type="entry name" value="DPP6 N-terminal domain-like"/>
    <property type="match status" value="1"/>
</dbReference>
<accession>A0A1K1MQC8</accession>
<sequence>MRTFSIILLYIFIIGCTPNYGQLKHLSRLPKVLKENSGIETIQKDSTVWVINDSGNKAHLYQVGFDGKMRRELRVKQAGNKDWEELTKDQDNNLYIGDFGNNDNTRKDLTIYKVPNPETIKGEDIKAEKMTFEYPEQKKFPPKKKERYYDAEAFFYYRGSLYIFTKNRSKPFDGISFLYKIPARKGHHKAERIGQYAFCTDEDSCRITAAAISPDEKTVALLGHDRVWLFSGFRDDRFFGADTTEILSLGHHSQKEGLCFTDNNTLLLSDEGKGSSGRNLYELRLDTVKN</sequence>
<dbReference type="PROSITE" id="PS51257">
    <property type="entry name" value="PROKAR_LIPOPROTEIN"/>
    <property type="match status" value="1"/>
</dbReference>
<evidence type="ECO:0000313" key="1">
    <source>
        <dbReference type="EMBL" id="SFW25335.1"/>
    </source>
</evidence>